<feature type="domain" description="Amidohydrolase-related" evidence="2">
    <location>
        <begin position="3"/>
        <end position="279"/>
    </location>
</feature>
<dbReference type="RefSeq" id="WP_258345349.1">
    <property type="nucleotide sequence ID" value="NZ_BAAAYK010000038.1"/>
</dbReference>
<dbReference type="EMBL" id="BAAAYK010000038">
    <property type="protein sequence ID" value="GAA3363551.1"/>
    <property type="molecule type" value="Genomic_DNA"/>
</dbReference>
<dbReference type="InterPro" id="IPR032466">
    <property type="entry name" value="Metal_Hydrolase"/>
</dbReference>
<gene>
    <name evidence="3" type="ORF">GCM10020366_55920</name>
</gene>
<name>A0ABP6RYL4_9PSEU</name>
<sequence length="279" mass="30743">MTVDAHHHLWDIDVRDQPWITGPEMEPLRRDFRPADLAQAVRGTSVDTTVLVQTATDPEETPEMLVLADSAQCIGAVVGWVDLTARTAREQLGPLLSHPAGRWLRGLRHRVEAEPDVDWMVRPDVLRALAAVEDAGLLFEVVARPEQLPAVLKAAGEFPQLTFVLDHCGRPPVGGDPEGWAAPVRKLAEHPNVVCKLSGLATAAGWGREPDVDRLRPWVDVVLEAFGPGRLMFGSDWPVCLLSASYREVLELTSRLLDGLSKHERAAIFDGTAREVYEL</sequence>
<reference evidence="4" key="1">
    <citation type="journal article" date="2019" name="Int. J. Syst. Evol. Microbiol.">
        <title>The Global Catalogue of Microorganisms (GCM) 10K type strain sequencing project: providing services to taxonomists for standard genome sequencing and annotation.</title>
        <authorList>
            <consortium name="The Broad Institute Genomics Platform"/>
            <consortium name="The Broad Institute Genome Sequencing Center for Infectious Disease"/>
            <person name="Wu L."/>
            <person name="Ma J."/>
        </authorList>
    </citation>
    <scope>NUCLEOTIDE SEQUENCE [LARGE SCALE GENOMIC DNA]</scope>
    <source>
        <strain evidence="4">JCM 9687</strain>
    </source>
</reference>
<evidence type="ECO:0000313" key="3">
    <source>
        <dbReference type="EMBL" id="GAA3363551.1"/>
    </source>
</evidence>
<dbReference type="PANTHER" id="PTHR43569">
    <property type="entry name" value="AMIDOHYDROLASE"/>
    <property type="match status" value="1"/>
</dbReference>
<evidence type="ECO:0000313" key="4">
    <source>
        <dbReference type="Proteomes" id="UP001500483"/>
    </source>
</evidence>
<dbReference type="SUPFAM" id="SSF51556">
    <property type="entry name" value="Metallo-dependent hydrolases"/>
    <property type="match status" value="1"/>
</dbReference>
<comment type="caution">
    <text evidence="3">The sequence shown here is derived from an EMBL/GenBank/DDBJ whole genome shotgun (WGS) entry which is preliminary data.</text>
</comment>
<dbReference type="InterPro" id="IPR052350">
    <property type="entry name" value="Metallo-dep_Lactonases"/>
</dbReference>
<keyword evidence="4" id="KW-1185">Reference proteome</keyword>
<dbReference type="Proteomes" id="UP001500483">
    <property type="component" value="Unassembled WGS sequence"/>
</dbReference>
<accession>A0ABP6RYL4</accession>
<proteinExistence type="inferred from homology"/>
<protein>
    <submittedName>
        <fullName evidence="3">Amidohydrolase family protein</fullName>
    </submittedName>
</protein>
<dbReference type="InterPro" id="IPR006680">
    <property type="entry name" value="Amidohydro-rel"/>
</dbReference>
<comment type="similarity">
    <text evidence="1">Belongs to the metallo-dependent hydrolases superfamily.</text>
</comment>
<organism evidence="3 4">
    <name type="scientific">Saccharopolyspora gregorii</name>
    <dbReference type="NCBI Taxonomy" id="33914"/>
    <lineage>
        <taxon>Bacteria</taxon>
        <taxon>Bacillati</taxon>
        <taxon>Actinomycetota</taxon>
        <taxon>Actinomycetes</taxon>
        <taxon>Pseudonocardiales</taxon>
        <taxon>Pseudonocardiaceae</taxon>
        <taxon>Saccharopolyspora</taxon>
    </lineage>
</organism>
<dbReference type="Pfam" id="PF04909">
    <property type="entry name" value="Amidohydro_2"/>
    <property type="match status" value="1"/>
</dbReference>
<evidence type="ECO:0000259" key="2">
    <source>
        <dbReference type="Pfam" id="PF04909"/>
    </source>
</evidence>
<dbReference type="Gene3D" id="3.20.20.140">
    <property type="entry name" value="Metal-dependent hydrolases"/>
    <property type="match status" value="1"/>
</dbReference>
<evidence type="ECO:0000256" key="1">
    <source>
        <dbReference type="ARBA" id="ARBA00038310"/>
    </source>
</evidence>
<dbReference type="PANTHER" id="PTHR43569:SF2">
    <property type="entry name" value="AMIDOHYDROLASE-RELATED DOMAIN-CONTAINING PROTEIN"/>
    <property type="match status" value="1"/>
</dbReference>